<dbReference type="AlphaFoldDB" id="X8JC68"/>
<feature type="non-terminal residue" evidence="2">
    <location>
        <position position="158"/>
    </location>
</feature>
<name>X8JC68_9AGAM</name>
<evidence type="ECO:0000256" key="1">
    <source>
        <dbReference type="SAM" id="MobiDB-lite"/>
    </source>
</evidence>
<protein>
    <submittedName>
        <fullName evidence="2">Uncharacterized protein</fullName>
    </submittedName>
</protein>
<dbReference type="EMBL" id="JATN01000319">
    <property type="protein sequence ID" value="EUC61615.1"/>
    <property type="molecule type" value="Genomic_DNA"/>
</dbReference>
<evidence type="ECO:0000313" key="3">
    <source>
        <dbReference type="Proteomes" id="UP000030108"/>
    </source>
</evidence>
<accession>X8JC68</accession>
<reference evidence="3" key="1">
    <citation type="journal article" date="2014" name="Genome Announc.">
        <title>Draft genome sequence of the plant-pathogenic soil fungus Rhizoctonia solani anastomosis group 3 strain Rhs1AP.</title>
        <authorList>
            <person name="Cubeta M.A."/>
            <person name="Thomas E."/>
            <person name="Dean R.A."/>
            <person name="Jabaji S."/>
            <person name="Neate S.M."/>
            <person name="Tavantzis S."/>
            <person name="Toda T."/>
            <person name="Vilgalys R."/>
            <person name="Bharathan N."/>
            <person name="Fedorova-Abrams N."/>
            <person name="Pakala S.B."/>
            <person name="Pakala S.M."/>
            <person name="Zafar N."/>
            <person name="Joardar V."/>
            <person name="Losada L."/>
            <person name="Nierman W.C."/>
        </authorList>
    </citation>
    <scope>NUCLEOTIDE SEQUENCE [LARGE SCALE GENOMIC DNA]</scope>
    <source>
        <strain evidence="3">AG-3</strain>
    </source>
</reference>
<organism evidence="2 3">
    <name type="scientific">Rhizoctonia solani AG-3 Rhs1AP</name>
    <dbReference type="NCBI Taxonomy" id="1086054"/>
    <lineage>
        <taxon>Eukaryota</taxon>
        <taxon>Fungi</taxon>
        <taxon>Dikarya</taxon>
        <taxon>Basidiomycota</taxon>
        <taxon>Agaricomycotina</taxon>
        <taxon>Agaricomycetes</taxon>
        <taxon>Cantharellales</taxon>
        <taxon>Ceratobasidiaceae</taxon>
        <taxon>Rhizoctonia</taxon>
    </lineage>
</organism>
<evidence type="ECO:0000313" key="2">
    <source>
        <dbReference type="EMBL" id="EUC61615.1"/>
    </source>
</evidence>
<sequence>MSEPATSNAAKMAAVSESKPAGAGAKKEKPRMPSVNRQQNGAALQQLAKLLSRDYKIVNEESKQAVNKLTLRVDSCEKSKKVLHQVTPEIVTEPLGINLDQILHTPDSLAGPGVPSQAGSLIEKEEEKVAGIAKTAILRLYGITKFIPKDHGIKEVFS</sequence>
<comment type="caution">
    <text evidence="2">The sequence shown here is derived from an EMBL/GenBank/DDBJ whole genome shotgun (WGS) entry which is preliminary data.</text>
</comment>
<gene>
    <name evidence="2" type="ORF">RSOL_401460</name>
</gene>
<feature type="region of interest" description="Disordered" evidence="1">
    <location>
        <begin position="1"/>
        <end position="40"/>
    </location>
</feature>
<dbReference type="Proteomes" id="UP000030108">
    <property type="component" value="Unassembled WGS sequence"/>
</dbReference>
<proteinExistence type="predicted"/>